<evidence type="ECO:0000259" key="4">
    <source>
        <dbReference type="Pfam" id="PF10531"/>
    </source>
</evidence>
<protein>
    <recommendedName>
        <fullName evidence="7">Polysaccharide export protein</fullName>
    </recommendedName>
</protein>
<accession>A0A7U5CV91</accession>
<dbReference type="GO" id="GO:0015159">
    <property type="term" value="F:polysaccharide transmembrane transporter activity"/>
    <property type="evidence" value="ECO:0007669"/>
    <property type="project" value="InterPro"/>
</dbReference>
<dbReference type="Pfam" id="PF10531">
    <property type="entry name" value="SLBB"/>
    <property type="match status" value="1"/>
</dbReference>
<dbReference type="AlphaFoldDB" id="A0A7U5CV91"/>
<dbReference type="InterPro" id="IPR003715">
    <property type="entry name" value="Poly_export_N"/>
</dbReference>
<feature type="domain" description="Polysaccharide export protein N-terminal" evidence="3">
    <location>
        <begin position="58"/>
        <end position="131"/>
    </location>
</feature>
<feature type="chain" id="PRO_5030913633" description="Polysaccharide export protein" evidence="2">
    <location>
        <begin position="29"/>
        <end position="245"/>
    </location>
</feature>
<dbReference type="PANTHER" id="PTHR33619:SF3">
    <property type="entry name" value="POLYSACCHARIDE EXPORT PROTEIN GFCE-RELATED"/>
    <property type="match status" value="1"/>
</dbReference>
<evidence type="ECO:0000313" key="5">
    <source>
        <dbReference type="EMBL" id="AJP74792.1"/>
    </source>
</evidence>
<dbReference type="KEGG" id="sphi:TS85_23730"/>
<dbReference type="PANTHER" id="PTHR33619">
    <property type="entry name" value="POLYSACCHARIDE EXPORT PROTEIN GFCE-RELATED"/>
    <property type="match status" value="1"/>
</dbReference>
<dbReference type="Gene3D" id="3.10.560.10">
    <property type="entry name" value="Outer membrane lipoprotein wza domain like"/>
    <property type="match status" value="1"/>
</dbReference>
<feature type="domain" description="Soluble ligand binding" evidence="4">
    <location>
        <begin position="138"/>
        <end position="183"/>
    </location>
</feature>
<dbReference type="InterPro" id="IPR019554">
    <property type="entry name" value="Soluble_ligand-bd"/>
</dbReference>
<dbReference type="InterPro" id="IPR049712">
    <property type="entry name" value="Poly_export"/>
</dbReference>
<dbReference type="Proteomes" id="UP000032300">
    <property type="component" value="Plasmid unnamed"/>
</dbReference>
<dbReference type="Gene3D" id="3.30.1950.10">
    <property type="entry name" value="wza like domain"/>
    <property type="match status" value="1"/>
</dbReference>
<gene>
    <name evidence="5" type="ORF">TS85_23730</name>
</gene>
<feature type="signal peptide" evidence="2">
    <location>
        <begin position="1"/>
        <end position="28"/>
    </location>
</feature>
<proteinExistence type="predicted"/>
<evidence type="ECO:0000256" key="1">
    <source>
        <dbReference type="ARBA" id="ARBA00022729"/>
    </source>
</evidence>
<geneLocation type="plasmid" evidence="6"/>
<evidence type="ECO:0000313" key="6">
    <source>
        <dbReference type="Proteomes" id="UP000032300"/>
    </source>
</evidence>
<keyword evidence="1 2" id="KW-0732">Signal</keyword>
<evidence type="ECO:0000259" key="3">
    <source>
        <dbReference type="Pfam" id="PF02563"/>
    </source>
</evidence>
<organism evidence="5 6">
    <name type="scientific">Sphingomonas hengshuiensis</name>
    <dbReference type="NCBI Taxonomy" id="1609977"/>
    <lineage>
        <taxon>Bacteria</taxon>
        <taxon>Pseudomonadati</taxon>
        <taxon>Pseudomonadota</taxon>
        <taxon>Alphaproteobacteria</taxon>
        <taxon>Sphingomonadales</taxon>
        <taxon>Sphingomonadaceae</taxon>
        <taxon>Sphingomonas</taxon>
    </lineage>
</organism>
<keyword evidence="5" id="KW-0614">Plasmid</keyword>
<evidence type="ECO:0000256" key="2">
    <source>
        <dbReference type="SAM" id="SignalP"/>
    </source>
</evidence>
<keyword evidence="6" id="KW-1185">Reference proteome</keyword>
<reference evidence="5 6" key="1">
    <citation type="journal article" date="2015" name="Int. J. Syst. Evol. Microbiol.">
        <title>Sphingomonas hengshuiensis sp. nov., isolated from lake wetland.</title>
        <authorList>
            <person name="Wei S."/>
            <person name="Wang T."/>
            <person name="Liu H."/>
            <person name="Zhang C."/>
            <person name="Guo J."/>
            <person name="Wang Q."/>
            <person name="Liang K."/>
            <person name="Zhang Z."/>
        </authorList>
    </citation>
    <scope>NUCLEOTIDE SEQUENCE [LARGE SCALE GENOMIC DNA]</scope>
    <source>
        <strain evidence="5 6">WHSC-8</strain>
        <plasmid evidence="5">unnamed</plasmid>
    </source>
</reference>
<dbReference type="PROSITE" id="PS51257">
    <property type="entry name" value="PROKAR_LIPOPROTEIN"/>
    <property type="match status" value="1"/>
</dbReference>
<dbReference type="Pfam" id="PF02563">
    <property type="entry name" value="Poly_export"/>
    <property type="match status" value="1"/>
</dbReference>
<dbReference type="EMBL" id="CP010837">
    <property type="protein sequence ID" value="AJP74792.1"/>
    <property type="molecule type" value="Genomic_DNA"/>
</dbReference>
<evidence type="ECO:0008006" key="7">
    <source>
        <dbReference type="Google" id="ProtNLM"/>
    </source>
</evidence>
<reference evidence="5 6" key="2">
    <citation type="submission" date="2015-02" db="EMBL/GenBank/DDBJ databases">
        <title>The complete genome of Sphingomonas hengshuiensis sp. WHSC-8 isolated from soil of Hengshui Lake.</title>
        <authorList>
            <person name="Wei S."/>
            <person name="Guo J."/>
            <person name="Su C."/>
            <person name="Wu R."/>
            <person name="Zhang Z."/>
            <person name="Liang K."/>
            <person name="Li H."/>
            <person name="Wang T."/>
            <person name="Liu H."/>
            <person name="Zhang C."/>
            <person name="Li Z."/>
            <person name="Wang Q."/>
            <person name="Meng J."/>
        </authorList>
    </citation>
    <scope>NUCLEOTIDE SEQUENCE [LARGE SCALE GENOMIC DNA]</scope>
    <source>
        <strain evidence="5 6">WHSC-8</strain>
        <plasmid evidence="6">Plasmid</plasmid>
    </source>
</reference>
<sequence>MVAGKVSMKTRALSCSILVAALALSACASPRFEGRPGLTVFDNKPLPEPVRADLTIPARPYVIGPSDQLTVEVFGIDELSKNVTVDLTGQIALPMVGALKVSGMTADELTAELVTRFRQAHVRNPQVTVNIVTAASQVITVDGSVATPGIYPLVGRMSLMRAIARASGTTEFARENYVVVFRNVEGKRYAALYDLRAIRQGIYEDPEIFSNDLIYVGDDQARRVFRDLVTAAPLITTPLIYLITQ</sequence>
<name>A0A7U5CV91_9SPHN</name>